<proteinExistence type="predicted"/>
<dbReference type="AlphaFoldDB" id="A0A1I6HVS9"/>
<dbReference type="InterPro" id="IPR021365">
    <property type="entry name" value="DUF2891"/>
</dbReference>
<dbReference type="EMBL" id="FOYS01000004">
    <property type="protein sequence ID" value="SFR58551.1"/>
    <property type="molecule type" value="Genomic_DNA"/>
</dbReference>
<dbReference type="OrthoDB" id="172835at2157"/>
<evidence type="ECO:0008006" key="3">
    <source>
        <dbReference type="Google" id="ProtNLM"/>
    </source>
</evidence>
<sequence length="357" mass="40264">MNDVTVDVTAALAGRRDWSDPELAGRLAHHPLEALETEYPHYVREVNSPDGVVRPRERNPVFYGCYDWHSAVHSHWTLVRQLRLFDDHPSRTEIVRSIDARLTPENVATEVEWFEEHPTFEKPYGWAWLLHFDAELSLWEGGRADEWRTTLAPLAETVRTLVDERFLAQDRPFRVGTHGNSAFALHCLHDYARTTGDDALERAVAETAVAFYADDESYPVAYEPLGWDFLSPSLVEADLMRRVYDGEAFREWADRFFPDVRTDPHASLLDPVGVDADPEEGVALHLVGLNVSKAWALSDVATALGDHEYAGPFEESAQRHAECGLEQAFTDDYAGSHWLSSFVLYLLSRGEGGIASA</sequence>
<name>A0A1I6HVS9_9EURY</name>
<evidence type="ECO:0000313" key="2">
    <source>
        <dbReference type="Proteomes" id="UP000243250"/>
    </source>
</evidence>
<accession>A0A1I6HVS9</accession>
<reference evidence="2" key="1">
    <citation type="submission" date="2016-10" db="EMBL/GenBank/DDBJ databases">
        <authorList>
            <person name="Varghese N."/>
            <person name="Submissions S."/>
        </authorList>
    </citation>
    <scope>NUCLEOTIDE SEQUENCE [LARGE SCALE GENOMIC DNA]</scope>
    <source>
        <strain evidence="2">CGMCC 1.8711</strain>
    </source>
</reference>
<dbReference type="Proteomes" id="UP000243250">
    <property type="component" value="Unassembled WGS sequence"/>
</dbReference>
<gene>
    <name evidence="1" type="ORF">SAMN04488124_2519</name>
</gene>
<protein>
    <recommendedName>
        <fullName evidence="3">DUF2891 domain-containing protein</fullName>
    </recommendedName>
</protein>
<keyword evidence="2" id="KW-1185">Reference proteome</keyword>
<evidence type="ECO:0000313" key="1">
    <source>
        <dbReference type="EMBL" id="SFR58551.1"/>
    </source>
</evidence>
<organism evidence="1 2">
    <name type="scientific">Halogeometricum limi</name>
    <dbReference type="NCBI Taxonomy" id="555875"/>
    <lineage>
        <taxon>Archaea</taxon>
        <taxon>Methanobacteriati</taxon>
        <taxon>Methanobacteriota</taxon>
        <taxon>Stenosarchaea group</taxon>
        <taxon>Halobacteria</taxon>
        <taxon>Halobacteriales</taxon>
        <taxon>Haloferacaceae</taxon>
        <taxon>Halogeometricum</taxon>
    </lineage>
</organism>
<dbReference type="Pfam" id="PF11199">
    <property type="entry name" value="DUF2891"/>
    <property type="match status" value="1"/>
</dbReference>
<dbReference type="RefSeq" id="WP_089881426.1">
    <property type="nucleotide sequence ID" value="NZ_FOYS01000004.1"/>
</dbReference>
<dbReference type="STRING" id="555875.SAMN04488124_2519"/>